<accession>A0ABS9WY63</accession>
<comment type="caution">
    <text evidence="1">The sequence shown here is derived from an EMBL/GenBank/DDBJ whole genome shotgun (WGS) entry which is preliminary data.</text>
</comment>
<sequence>MEHWFKLNLGDAMLASIALSTIQIHLSNVYDMNNKTENLLAIYRHESQGLHCSVIVYLTENFQQLAKLDNVMRCHTPPLADSAFLAGDEACLNQV</sequence>
<gene>
    <name evidence="1" type="ORF">L3081_05430</name>
</gene>
<evidence type="ECO:0000313" key="1">
    <source>
        <dbReference type="EMBL" id="MCI2282933.1"/>
    </source>
</evidence>
<dbReference type="Proteomes" id="UP001139646">
    <property type="component" value="Unassembled WGS sequence"/>
</dbReference>
<keyword evidence="2" id="KW-1185">Reference proteome</keyword>
<dbReference type="RefSeq" id="WP_242284017.1">
    <property type="nucleotide sequence ID" value="NZ_JAKKSL010000001.1"/>
</dbReference>
<organism evidence="1 2">
    <name type="scientific">Colwellia maritima</name>
    <dbReference type="NCBI Taxonomy" id="2912588"/>
    <lineage>
        <taxon>Bacteria</taxon>
        <taxon>Pseudomonadati</taxon>
        <taxon>Pseudomonadota</taxon>
        <taxon>Gammaproteobacteria</taxon>
        <taxon>Alteromonadales</taxon>
        <taxon>Colwelliaceae</taxon>
        <taxon>Colwellia</taxon>
    </lineage>
</organism>
<protein>
    <submittedName>
        <fullName evidence="1">Uncharacterized protein</fullName>
    </submittedName>
</protein>
<name>A0ABS9WY63_9GAMM</name>
<reference evidence="1" key="1">
    <citation type="submission" date="2022-01" db="EMBL/GenBank/DDBJ databases">
        <title>Colwellia maritima, isolated from seawater.</title>
        <authorList>
            <person name="Kristyanto S."/>
            <person name="Jung J."/>
            <person name="Jeon C.O."/>
        </authorList>
    </citation>
    <scope>NUCLEOTIDE SEQUENCE</scope>
    <source>
        <strain evidence="1">MSW7</strain>
    </source>
</reference>
<proteinExistence type="predicted"/>
<evidence type="ECO:0000313" key="2">
    <source>
        <dbReference type="Proteomes" id="UP001139646"/>
    </source>
</evidence>
<dbReference type="EMBL" id="JAKKSL010000001">
    <property type="protein sequence ID" value="MCI2282933.1"/>
    <property type="molecule type" value="Genomic_DNA"/>
</dbReference>